<dbReference type="GO" id="GO:0006826">
    <property type="term" value="P:iron ion transport"/>
    <property type="evidence" value="ECO:0007669"/>
    <property type="project" value="UniProtKB-KW"/>
</dbReference>
<dbReference type="Gene3D" id="3.55.50.30">
    <property type="match status" value="1"/>
</dbReference>
<organism evidence="13 14">
    <name type="scientific">Stenotrophomonas indicatrix</name>
    <dbReference type="NCBI Taxonomy" id="2045451"/>
    <lineage>
        <taxon>Bacteria</taxon>
        <taxon>Pseudomonadati</taxon>
        <taxon>Pseudomonadota</taxon>
        <taxon>Gammaproteobacteria</taxon>
        <taxon>Lysobacterales</taxon>
        <taxon>Lysobacteraceae</taxon>
        <taxon>Stenotrophomonas</taxon>
    </lineage>
</organism>
<keyword evidence="4" id="KW-0406">Ion transport</keyword>
<evidence type="ECO:0000313" key="14">
    <source>
        <dbReference type="Proteomes" id="UP000191133"/>
    </source>
</evidence>
<dbReference type="GO" id="GO:0009279">
    <property type="term" value="C:cell outer membrane"/>
    <property type="evidence" value="ECO:0007669"/>
    <property type="project" value="UniProtKB-SubCell"/>
</dbReference>
<evidence type="ECO:0000256" key="5">
    <source>
        <dbReference type="ARBA" id="ARBA00022692"/>
    </source>
</evidence>
<evidence type="ECO:0000256" key="8">
    <source>
        <dbReference type="ARBA" id="ARBA00023136"/>
    </source>
</evidence>
<gene>
    <name evidence="13" type="ORF">SAMN04488690_1971</name>
</gene>
<keyword evidence="3 10" id="KW-1134">Transmembrane beta strand</keyword>
<evidence type="ECO:0000256" key="11">
    <source>
        <dbReference type="RuleBase" id="RU003357"/>
    </source>
</evidence>
<evidence type="ECO:0000256" key="10">
    <source>
        <dbReference type="PROSITE-ProRule" id="PRU01360"/>
    </source>
</evidence>
<evidence type="ECO:0000313" key="13">
    <source>
        <dbReference type="EMBL" id="SLM24250.1"/>
    </source>
</evidence>
<dbReference type="InterPro" id="IPR037066">
    <property type="entry name" value="Plug_dom_sf"/>
</dbReference>
<comment type="subcellular location">
    <subcellularLocation>
        <location evidence="1 10">Cell outer membrane</location>
        <topology evidence="1 10">Multi-pass membrane protein</topology>
    </subcellularLocation>
</comment>
<keyword evidence="7 11" id="KW-0798">TonB box</keyword>
<dbReference type="PROSITE" id="PS52016">
    <property type="entry name" value="TONB_DEPENDENT_REC_3"/>
    <property type="match status" value="1"/>
</dbReference>
<keyword evidence="13" id="KW-0675">Receptor</keyword>
<comment type="similarity">
    <text evidence="10 11">Belongs to the TonB-dependent receptor family.</text>
</comment>
<dbReference type="Pfam" id="PF00593">
    <property type="entry name" value="TonB_dep_Rec_b-barrel"/>
    <property type="match status" value="1"/>
</dbReference>
<proteinExistence type="inferred from homology"/>
<dbReference type="Pfam" id="PF07715">
    <property type="entry name" value="Plug"/>
    <property type="match status" value="1"/>
</dbReference>
<evidence type="ECO:0000256" key="4">
    <source>
        <dbReference type="ARBA" id="ARBA00022496"/>
    </source>
</evidence>
<dbReference type="InterPro" id="IPR011662">
    <property type="entry name" value="Secretin/TonB_short_N"/>
</dbReference>
<dbReference type="SMART" id="SM00965">
    <property type="entry name" value="STN"/>
    <property type="match status" value="1"/>
</dbReference>
<keyword evidence="9 10" id="KW-0998">Cell outer membrane</keyword>
<evidence type="ECO:0000256" key="9">
    <source>
        <dbReference type="ARBA" id="ARBA00023237"/>
    </source>
</evidence>
<sequence>MPAPGVLRWDVLRWDVLRWGLLQALLCVVLVPGAAATAASAEAVRQVDYRIAPGALPPALQQWARQSGIALVFDARELTGLRTGGVAGSLAPAAALKQLVAGMPVNILQTPSGGFVVRRHAAPPAVVAQPVRRPPPPAPAKPVQVELAPIHVTGSRLPRTSVQTTLPVTVIDREDILRSGYGTLFDLLRHLPGMNGHPPLSTSRSGDSLYLPVGAAATTSLDGMGPRATLFLVNGRRLPRYPMVSLEEGGLTDLGGIPLSFVERIELVRGGASAIYGADAMSGVVNIILRDQAEGPEATLQSGVSSRGDGDQYRLQAATGGVREGGDRWFAGIDLHRLQHVAGDQRDWHAETSLYPIGLIMPNGDYYPATQCHPPLQSEDDGCWFDNARPRSLQPASETLSGYLRYRHERGDGRYAYVEARASHNRQRFELGPTAVALNFSRGAILNVVLQEGGEVRPRVHATEGDISFGMGRERAGRSWDAGLSAQRSQVDLRTEGTVRSERLLEAARTLDFLPGFSTLPAGLAEELFPAIHNRGRTEQWQGWWGMQRTLMTLPGGAAQLATGIDLRRERWTSLPDPLLGKGELALGLPMEQRRLSRQSNAAYAEVGLPLAPTLRLDVAARLDRDGGDTAFSPRAGLRWSPSPHWSFLLASGRGYRAPSIFERRRPPGYFGLYGLPASESLPTCARPLRDGGCAVEVEVAENDGLKAETSRSHSLAASWTPNDAFSLSLTHNIVELRNEILALQPSDALWNPGTWELDEQGRLRDLRLSFDNIGRTTSRNWVLRGEYRVDTGRNGQWLFSLDALKQQELRRDRGHGESVDLRGHATPANAGILNVQWQNPSWDIALRGNRVGRTRAWLAGEACAQEQHDQGRCMNPAQLRWNLHLARRLSPRVIAALDVHNLLDTRPVNHLVGSGGQMPGLDDPLGRYFLLTLQFR</sequence>
<dbReference type="PANTHER" id="PTHR47234:SF1">
    <property type="entry name" value="TONB-DEPENDENT RECEPTOR"/>
    <property type="match status" value="1"/>
</dbReference>
<dbReference type="AlphaFoldDB" id="A0A1W1GY26"/>
<name>A0A1W1GY26_9GAMM</name>
<dbReference type="PANTHER" id="PTHR47234">
    <property type="match status" value="1"/>
</dbReference>
<dbReference type="InterPro" id="IPR012910">
    <property type="entry name" value="Plug_dom"/>
</dbReference>
<reference evidence="14" key="1">
    <citation type="submission" date="2016-10" db="EMBL/GenBank/DDBJ databases">
        <authorList>
            <person name="Varghese N."/>
        </authorList>
    </citation>
    <scope>NUCLEOTIDE SEQUENCE [LARGE SCALE GENOMIC DNA]</scope>
    <source>
        <strain evidence="14">92MFCol6.1</strain>
    </source>
</reference>
<keyword evidence="8 10" id="KW-0472">Membrane</keyword>
<dbReference type="InterPro" id="IPR036942">
    <property type="entry name" value="Beta-barrel_TonB_sf"/>
</dbReference>
<keyword evidence="2 10" id="KW-0813">Transport</keyword>
<dbReference type="InterPro" id="IPR000531">
    <property type="entry name" value="Beta-barrel_TonB"/>
</dbReference>
<evidence type="ECO:0000256" key="7">
    <source>
        <dbReference type="ARBA" id="ARBA00023077"/>
    </source>
</evidence>
<dbReference type="Gene3D" id="2.40.170.20">
    <property type="entry name" value="TonB-dependent receptor, beta-barrel domain"/>
    <property type="match status" value="1"/>
</dbReference>
<keyword evidence="4" id="KW-0410">Iron transport</keyword>
<dbReference type="SUPFAM" id="SSF56935">
    <property type="entry name" value="Porins"/>
    <property type="match status" value="1"/>
</dbReference>
<feature type="domain" description="Secretin/TonB short N-terminal" evidence="12">
    <location>
        <begin position="69"/>
        <end position="120"/>
    </location>
</feature>
<dbReference type="Gene3D" id="2.170.130.10">
    <property type="entry name" value="TonB-dependent receptor, plug domain"/>
    <property type="match status" value="1"/>
</dbReference>
<protein>
    <submittedName>
        <fullName evidence="13">TonB dependent receptor</fullName>
    </submittedName>
</protein>
<evidence type="ECO:0000256" key="3">
    <source>
        <dbReference type="ARBA" id="ARBA00022452"/>
    </source>
</evidence>
<dbReference type="InterPro" id="IPR039426">
    <property type="entry name" value="TonB-dep_rcpt-like"/>
</dbReference>
<evidence type="ECO:0000256" key="2">
    <source>
        <dbReference type="ARBA" id="ARBA00022448"/>
    </source>
</evidence>
<evidence type="ECO:0000256" key="6">
    <source>
        <dbReference type="ARBA" id="ARBA00023004"/>
    </source>
</evidence>
<keyword evidence="6" id="KW-0408">Iron</keyword>
<evidence type="ECO:0000256" key="1">
    <source>
        <dbReference type="ARBA" id="ARBA00004571"/>
    </source>
</evidence>
<evidence type="ECO:0000259" key="12">
    <source>
        <dbReference type="SMART" id="SM00965"/>
    </source>
</evidence>
<dbReference type="EMBL" id="FWEU01000002">
    <property type="protein sequence ID" value="SLM24250.1"/>
    <property type="molecule type" value="Genomic_DNA"/>
</dbReference>
<dbReference type="Proteomes" id="UP000191133">
    <property type="component" value="Unassembled WGS sequence"/>
</dbReference>
<accession>A0A1W1GY26</accession>
<keyword evidence="5 10" id="KW-0812">Transmembrane</keyword>